<dbReference type="GO" id="GO:0008379">
    <property type="term" value="F:thioredoxin peroxidase activity"/>
    <property type="evidence" value="ECO:0007669"/>
    <property type="project" value="TreeGrafter"/>
</dbReference>
<dbReference type="PANTHER" id="PTHR10681:SF128">
    <property type="entry name" value="THIOREDOXIN-DEPENDENT PEROXIDE REDUCTASE, MITOCHONDRIAL"/>
    <property type="match status" value="1"/>
</dbReference>
<evidence type="ECO:0000256" key="7">
    <source>
        <dbReference type="PIRNR" id="PIRNR000239"/>
    </source>
</evidence>
<keyword evidence="7" id="KW-0049">Antioxidant</keyword>
<dbReference type="PIRSF" id="PIRSF000239">
    <property type="entry name" value="AHPC"/>
    <property type="match status" value="1"/>
</dbReference>
<dbReference type="SUPFAM" id="SSF52833">
    <property type="entry name" value="Thioredoxin-like"/>
    <property type="match status" value="1"/>
</dbReference>
<dbReference type="GO" id="GO:0005829">
    <property type="term" value="C:cytosol"/>
    <property type="evidence" value="ECO:0007669"/>
    <property type="project" value="TreeGrafter"/>
</dbReference>
<evidence type="ECO:0000256" key="5">
    <source>
        <dbReference type="ARBA" id="ARBA00023157"/>
    </source>
</evidence>
<dbReference type="OMA" id="RTICVDY"/>
<dbReference type="InterPro" id="IPR019479">
    <property type="entry name" value="Peroxiredoxin_C"/>
</dbReference>
<feature type="active site" description="Cysteine sulfenic acid (-SOH) intermediate; for peroxidase activity" evidence="8">
    <location>
        <position position="60"/>
    </location>
</feature>
<dbReference type="InterPro" id="IPR036249">
    <property type="entry name" value="Thioredoxin-like_sf"/>
</dbReference>
<keyword evidence="7" id="KW-0575">Peroxidase</keyword>
<evidence type="ECO:0000256" key="4">
    <source>
        <dbReference type="ARBA" id="ARBA00023002"/>
    </source>
</evidence>
<keyword evidence="5" id="KW-1015">Disulfide bond</keyword>
<dbReference type="Proteomes" id="UP000626109">
    <property type="component" value="Unassembled WGS sequence"/>
</dbReference>
<comment type="similarity">
    <text evidence="2">Belongs to the peroxiredoxin family. AhpC/Prx1 subfamily.</text>
</comment>
<feature type="domain" description="Thioredoxin" evidence="9">
    <location>
        <begin position="13"/>
        <end position="172"/>
    </location>
</feature>
<dbReference type="GO" id="GO:0042744">
    <property type="term" value="P:hydrogen peroxide catabolic process"/>
    <property type="evidence" value="ECO:0007669"/>
    <property type="project" value="TreeGrafter"/>
</dbReference>
<dbReference type="InterPro" id="IPR000866">
    <property type="entry name" value="AhpC/TSA"/>
</dbReference>
<sequence length="210" mass="23318">MAEVRGTKRALCSLVQQPAPNFKLMACMPDDSFLEVELSSFKGKKDVVLYTYPADFTFVCASELVTFTKLQAEFDARNVQVLGMSIDTEHVHKAWKNTPKEKGGIGPMSHPLLSDVKKEVCEAYGCLLDNGLALRAVYIIDKAGNVRSEMKNDLPLGRNVEEVLRILDALQFHEKSVAEGNPMVCPAMWKKGAKAMKPTTEGVAEYFKEN</sequence>
<accession>A0A813I076</accession>
<evidence type="ECO:0000313" key="11">
    <source>
        <dbReference type="EMBL" id="CAE8645240.1"/>
    </source>
</evidence>
<dbReference type="FunFam" id="3.40.30.10:FF:000002">
    <property type="entry name" value="Alkyl hydroperoxide reductase C"/>
    <property type="match status" value="1"/>
</dbReference>
<evidence type="ECO:0000256" key="3">
    <source>
        <dbReference type="ARBA" id="ARBA00022490"/>
    </source>
</evidence>
<dbReference type="PROSITE" id="PS51352">
    <property type="entry name" value="THIOREDOXIN_2"/>
    <property type="match status" value="1"/>
</dbReference>
<keyword evidence="3" id="KW-0963">Cytoplasm</keyword>
<evidence type="ECO:0000256" key="2">
    <source>
        <dbReference type="ARBA" id="ARBA00009796"/>
    </source>
</evidence>
<organism evidence="10 12">
    <name type="scientific">Polarella glacialis</name>
    <name type="common">Dinoflagellate</name>
    <dbReference type="NCBI Taxonomy" id="89957"/>
    <lineage>
        <taxon>Eukaryota</taxon>
        <taxon>Sar</taxon>
        <taxon>Alveolata</taxon>
        <taxon>Dinophyceae</taxon>
        <taxon>Suessiales</taxon>
        <taxon>Suessiaceae</taxon>
        <taxon>Polarella</taxon>
    </lineage>
</organism>
<dbReference type="InterPro" id="IPR013766">
    <property type="entry name" value="Thioredoxin_domain"/>
</dbReference>
<dbReference type="Pfam" id="PF10417">
    <property type="entry name" value="1-cysPrx_C"/>
    <property type="match status" value="1"/>
</dbReference>
<keyword evidence="6 7" id="KW-0676">Redox-active center</keyword>
<keyword evidence="12" id="KW-1185">Reference proteome</keyword>
<comment type="subcellular location">
    <subcellularLocation>
        <location evidence="1">Cytoplasm</location>
    </subcellularLocation>
</comment>
<evidence type="ECO:0000313" key="12">
    <source>
        <dbReference type="Proteomes" id="UP000654075"/>
    </source>
</evidence>
<reference evidence="10" key="1">
    <citation type="submission" date="2021-02" db="EMBL/GenBank/DDBJ databases">
        <authorList>
            <person name="Dougan E. K."/>
            <person name="Rhodes N."/>
            <person name="Thang M."/>
            <person name="Chan C."/>
        </authorList>
    </citation>
    <scope>NUCLEOTIDE SEQUENCE</scope>
</reference>
<protein>
    <recommendedName>
        <fullName evidence="9">Thioredoxin domain-containing protein</fullName>
    </recommendedName>
</protein>
<dbReference type="OrthoDB" id="185659at2759"/>
<dbReference type="PANTHER" id="PTHR10681">
    <property type="entry name" value="THIOREDOXIN PEROXIDASE"/>
    <property type="match status" value="1"/>
</dbReference>
<evidence type="ECO:0000256" key="6">
    <source>
        <dbReference type="ARBA" id="ARBA00023284"/>
    </source>
</evidence>
<gene>
    <name evidence="10" type="ORF">PGLA1383_LOCUS57517</name>
    <name evidence="11" type="ORF">PGLA2088_LOCUS3741</name>
</gene>
<dbReference type="Proteomes" id="UP000654075">
    <property type="component" value="Unassembled WGS sequence"/>
</dbReference>
<evidence type="ECO:0000313" key="10">
    <source>
        <dbReference type="EMBL" id="CAE8643151.1"/>
    </source>
</evidence>
<keyword evidence="4 7" id="KW-0560">Oxidoreductase</keyword>
<dbReference type="EMBL" id="CAJNNW010003290">
    <property type="protein sequence ID" value="CAE8645240.1"/>
    <property type="molecule type" value="Genomic_DNA"/>
</dbReference>
<dbReference type="CDD" id="cd03015">
    <property type="entry name" value="PRX_Typ2cys"/>
    <property type="match status" value="1"/>
</dbReference>
<comment type="function">
    <text evidence="7">Thiol-specific peroxidase that catalyzes the reduction of hydrogen peroxide and organic hydroperoxides to water and alcohols, respectively.</text>
</comment>
<comment type="caution">
    <text evidence="10">The sequence shown here is derived from an EMBL/GenBank/DDBJ whole genome shotgun (WGS) entry which is preliminary data.</text>
</comment>
<dbReference type="AlphaFoldDB" id="A0A813I076"/>
<dbReference type="Gene3D" id="3.40.30.10">
    <property type="entry name" value="Glutaredoxin"/>
    <property type="match status" value="1"/>
</dbReference>
<evidence type="ECO:0000256" key="8">
    <source>
        <dbReference type="PIRSR" id="PIRSR000239-1"/>
    </source>
</evidence>
<dbReference type="InterPro" id="IPR024706">
    <property type="entry name" value="Peroxiredoxin_AhpC-typ"/>
</dbReference>
<evidence type="ECO:0000259" key="9">
    <source>
        <dbReference type="PROSITE" id="PS51352"/>
    </source>
</evidence>
<dbReference type="GO" id="GO:0033554">
    <property type="term" value="P:cellular response to stress"/>
    <property type="evidence" value="ECO:0007669"/>
    <property type="project" value="TreeGrafter"/>
</dbReference>
<dbReference type="GO" id="GO:0045454">
    <property type="term" value="P:cell redox homeostasis"/>
    <property type="evidence" value="ECO:0007669"/>
    <property type="project" value="TreeGrafter"/>
</dbReference>
<evidence type="ECO:0000256" key="1">
    <source>
        <dbReference type="ARBA" id="ARBA00004496"/>
    </source>
</evidence>
<name>A0A813I076_POLGL</name>
<proteinExistence type="inferred from homology"/>
<dbReference type="EMBL" id="CAJNNV010033281">
    <property type="protein sequence ID" value="CAE8643151.1"/>
    <property type="molecule type" value="Genomic_DNA"/>
</dbReference>
<dbReference type="InterPro" id="IPR050217">
    <property type="entry name" value="Peroxiredoxin"/>
</dbReference>
<dbReference type="Pfam" id="PF00578">
    <property type="entry name" value="AhpC-TSA"/>
    <property type="match status" value="1"/>
</dbReference>
<dbReference type="GO" id="GO:0006979">
    <property type="term" value="P:response to oxidative stress"/>
    <property type="evidence" value="ECO:0007669"/>
    <property type="project" value="TreeGrafter"/>
</dbReference>